<dbReference type="OrthoDB" id="9780724at2"/>
<dbReference type="SUPFAM" id="SSF56672">
    <property type="entry name" value="DNA/RNA polymerases"/>
    <property type="match status" value="1"/>
</dbReference>
<keyword evidence="3" id="KW-0808">Transferase</keyword>
<dbReference type="GO" id="GO:0003964">
    <property type="term" value="F:RNA-directed DNA polymerase activity"/>
    <property type="evidence" value="ECO:0007669"/>
    <property type="project" value="UniProtKB-KW"/>
</dbReference>
<protein>
    <submittedName>
        <fullName evidence="3">Reverse transcriptase family protein</fullName>
    </submittedName>
</protein>
<keyword evidence="3" id="KW-0548">Nucleotidyltransferase</keyword>
<sequence length="344" mass="40299">MKRKGKLVEQIADLHNLYEAFYKAQKGKQAKRYVCAYRKQLQENLQLLRHQILSGAIQTGKYHAFTIYDPKERVICATPFSQRVLHHAIMNVCHPFFEKHQIAGSFASRKGKGTYAALDKAREYNCCYRWFLKLDVRKYFDSINHTVLQKQLTRLFKDKTLLLIFEQIIDSYSTADHKGVPIGNLTSQYFANHYLSVADHYAKEGLRVPAYVRYMDDMVLWHNEKEELLAMGYMFQTFIAKELLLELKPFCLNATHKGLPFLGYLLFENQARLAPRSKKRFLAKYQRYENNLQSGVWTQQEFAKHALPLFAFTEYAQAREFRKKSLHSFCSLEGVFVRSSKGID</sequence>
<dbReference type="Pfam" id="PF00078">
    <property type="entry name" value="RVT_1"/>
    <property type="match status" value="1"/>
</dbReference>
<dbReference type="InterPro" id="IPR043502">
    <property type="entry name" value="DNA/RNA_pol_sf"/>
</dbReference>
<evidence type="ECO:0000256" key="1">
    <source>
        <dbReference type="ARBA" id="ARBA00034120"/>
    </source>
</evidence>
<dbReference type="PANTHER" id="PTHR34047">
    <property type="entry name" value="NUCLEAR INTRON MATURASE 1, MITOCHONDRIAL-RELATED"/>
    <property type="match status" value="1"/>
</dbReference>
<accession>Q3APX9</accession>
<dbReference type="AlphaFoldDB" id="Q3APX9"/>
<dbReference type="InterPro" id="IPR051083">
    <property type="entry name" value="GrpII_Intron_Splice-Mob/Def"/>
</dbReference>
<gene>
    <name evidence="3" type="ordered locus">Cag_1695</name>
</gene>
<dbReference type="eggNOG" id="COG3344">
    <property type="taxonomic scope" value="Bacteria"/>
</dbReference>
<proteinExistence type="inferred from homology"/>
<reference evidence="3" key="1">
    <citation type="submission" date="2005-08" db="EMBL/GenBank/DDBJ databases">
        <title>Complete sequence of Chlorobium chlorochromatii CaD3.</title>
        <authorList>
            <person name="Copeland A."/>
            <person name="Lucas S."/>
            <person name="Lapidus A."/>
            <person name="Barry K."/>
            <person name="Detter J.C."/>
            <person name="Glavina T."/>
            <person name="Hammon N."/>
            <person name="Israni S."/>
            <person name="Pitluck S."/>
            <person name="Bryant D."/>
            <person name="Schmutz J."/>
            <person name="Larimer F."/>
            <person name="Land M."/>
            <person name="Kyrpides N."/>
            <person name="Ivanova N."/>
            <person name="Richardson P."/>
        </authorList>
    </citation>
    <scope>NUCLEOTIDE SEQUENCE [LARGE SCALE GENOMIC DNA]</scope>
    <source>
        <strain evidence="3">CaD3</strain>
    </source>
</reference>
<name>Q3APX9_CHLCH</name>
<dbReference type="KEGG" id="cch:Cag_1695"/>
<dbReference type="CDD" id="cd01646">
    <property type="entry name" value="RT_Bac_retron_I"/>
    <property type="match status" value="1"/>
</dbReference>
<dbReference type="InterPro" id="IPR000477">
    <property type="entry name" value="RT_dom"/>
</dbReference>
<evidence type="ECO:0000313" key="3">
    <source>
        <dbReference type="EMBL" id="ABB28946.1"/>
    </source>
</evidence>
<evidence type="ECO:0000259" key="2">
    <source>
        <dbReference type="PROSITE" id="PS50878"/>
    </source>
</evidence>
<organism evidence="3">
    <name type="scientific">Chlorobium chlorochromatii (strain CaD3)</name>
    <dbReference type="NCBI Taxonomy" id="340177"/>
    <lineage>
        <taxon>Bacteria</taxon>
        <taxon>Pseudomonadati</taxon>
        <taxon>Chlorobiota</taxon>
        <taxon>Chlorobiia</taxon>
        <taxon>Chlorobiales</taxon>
        <taxon>Chlorobiaceae</taxon>
        <taxon>Chlorobium/Pelodictyon group</taxon>
        <taxon>Chlorobium</taxon>
    </lineage>
</organism>
<dbReference type="STRING" id="340177.Cag_1695"/>
<dbReference type="PROSITE" id="PS50878">
    <property type="entry name" value="RT_POL"/>
    <property type="match status" value="1"/>
</dbReference>
<comment type="similarity">
    <text evidence="1">Belongs to the bacterial reverse transcriptase family.</text>
</comment>
<dbReference type="HOGENOM" id="CLU_013584_0_0_10"/>
<feature type="domain" description="Reverse transcriptase" evidence="2">
    <location>
        <begin position="1"/>
        <end position="266"/>
    </location>
</feature>
<dbReference type="EMBL" id="CP000108">
    <property type="protein sequence ID" value="ABB28946.1"/>
    <property type="molecule type" value="Genomic_DNA"/>
</dbReference>
<keyword evidence="3" id="KW-0695">RNA-directed DNA polymerase</keyword>
<dbReference type="PANTHER" id="PTHR34047:SF8">
    <property type="entry name" value="PROTEIN YKFC"/>
    <property type="match status" value="1"/>
</dbReference>